<gene>
    <name evidence="8" type="primary">gyrA</name>
    <name evidence="12" type="ordered locus">Lcho_0959</name>
</gene>
<dbReference type="InterPro" id="IPR013760">
    <property type="entry name" value="Topo_IIA-like_dom_sf"/>
</dbReference>
<keyword evidence="3 8" id="KW-0547">Nucleotide-binding</keyword>
<dbReference type="EC" id="5.6.2.2" evidence="8"/>
<dbReference type="PANTHER" id="PTHR43493:SF5">
    <property type="entry name" value="DNA GYRASE SUBUNIT A, CHLOROPLASTIC_MITOCHONDRIAL"/>
    <property type="match status" value="1"/>
</dbReference>
<dbReference type="Gene3D" id="3.30.1360.40">
    <property type="match status" value="1"/>
</dbReference>
<comment type="catalytic activity">
    <reaction evidence="1 8 9">
        <text>ATP-dependent breakage, passage and rejoining of double-stranded DNA.</text>
        <dbReference type="EC" id="5.6.2.2"/>
    </reaction>
</comment>
<dbReference type="Pfam" id="PF00521">
    <property type="entry name" value="DNA_topoisoIV"/>
    <property type="match status" value="1"/>
</dbReference>
<comment type="miscellaneous">
    <text evidence="8">Few gyrases are as efficient as E.coli at forming negative supercoils. Not all organisms have 2 type II topoisomerases; in organisms with a single type II topoisomerase this enzyme also has to decatenate newly replicated chromosomes.</text>
</comment>
<dbReference type="NCBIfam" id="NF004043">
    <property type="entry name" value="PRK05560.1"/>
    <property type="match status" value="1"/>
</dbReference>
<dbReference type="Pfam" id="PF03989">
    <property type="entry name" value="DNA_gyraseA_C"/>
    <property type="match status" value="6"/>
</dbReference>
<evidence type="ECO:0000256" key="10">
    <source>
        <dbReference type="SAM" id="MobiDB-lite"/>
    </source>
</evidence>
<dbReference type="GO" id="GO:0006261">
    <property type="term" value="P:DNA-templated DNA replication"/>
    <property type="evidence" value="ECO:0007669"/>
    <property type="project" value="UniProtKB-UniRule"/>
</dbReference>
<keyword evidence="13" id="KW-1185">Reference proteome</keyword>
<dbReference type="GO" id="GO:0005524">
    <property type="term" value="F:ATP binding"/>
    <property type="evidence" value="ECO:0007669"/>
    <property type="project" value="UniProtKB-UniRule"/>
</dbReference>
<evidence type="ECO:0000256" key="8">
    <source>
        <dbReference type="HAMAP-Rule" id="MF_01897"/>
    </source>
</evidence>
<dbReference type="Gene3D" id="3.90.199.10">
    <property type="entry name" value="Topoisomerase II, domain 5"/>
    <property type="match status" value="1"/>
</dbReference>
<dbReference type="GO" id="GO:0009330">
    <property type="term" value="C:DNA topoisomerase type II (double strand cut, ATP-hydrolyzing) complex"/>
    <property type="evidence" value="ECO:0007669"/>
    <property type="project" value="TreeGrafter"/>
</dbReference>
<evidence type="ECO:0000256" key="6">
    <source>
        <dbReference type="ARBA" id="ARBA00023125"/>
    </source>
</evidence>
<dbReference type="Proteomes" id="UP000001693">
    <property type="component" value="Chromosome"/>
</dbReference>
<dbReference type="GO" id="GO:0005737">
    <property type="term" value="C:cytoplasm"/>
    <property type="evidence" value="ECO:0007669"/>
    <property type="project" value="UniProtKB-SubCell"/>
</dbReference>
<keyword evidence="5 8" id="KW-0799">Topoisomerase</keyword>
<dbReference type="GO" id="GO:0006265">
    <property type="term" value="P:DNA topological change"/>
    <property type="evidence" value="ECO:0007669"/>
    <property type="project" value="UniProtKB-UniRule"/>
</dbReference>
<dbReference type="FunFam" id="3.30.1360.40:FF:000002">
    <property type="entry name" value="DNA gyrase subunit A"/>
    <property type="match status" value="1"/>
</dbReference>
<dbReference type="FunFam" id="3.90.199.10:FF:000001">
    <property type="entry name" value="DNA gyrase subunit A"/>
    <property type="match status" value="1"/>
</dbReference>
<comment type="subcellular location">
    <subcellularLocation>
        <location evidence="8">Cytoplasm</location>
    </subcellularLocation>
</comment>
<dbReference type="SUPFAM" id="SSF56719">
    <property type="entry name" value="Type II DNA topoisomerase"/>
    <property type="match status" value="1"/>
</dbReference>
<comment type="similarity">
    <text evidence="2 8">Belongs to the type II topoisomerase GyrA/ParC subunit family.</text>
</comment>
<evidence type="ECO:0000256" key="4">
    <source>
        <dbReference type="ARBA" id="ARBA00022840"/>
    </source>
</evidence>
<accession>B1Y2L5</accession>
<comment type="subunit">
    <text evidence="8">Heterotetramer, composed of two GyrA and two GyrB chains. In the heterotetramer, GyrA contains the active site tyrosine that forms a transient covalent intermediate with DNA, while GyrB binds cofactors and catalyzes ATP hydrolysis.</text>
</comment>
<dbReference type="Gene3D" id="1.10.268.10">
    <property type="entry name" value="Topoisomerase, domain 3"/>
    <property type="match status" value="1"/>
</dbReference>
<evidence type="ECO:0000313" key="13">
    <source>
        <dbReference type="Proteomes" id="UP000001693"/>
    </source>
</evidence>
<dbReference type="InterPro" id="IPR005743">
    <property type="entry name" value="GyrA"/>
</dbReference>
<dbReference type="AlphaFoldDB" id="B1Y2L5"/>
<feature type="active site" description="O-(5'-phospho-DNA)-tyrosine intermediate" evidence="8 9">
    <location>
        <position position="122"/>
    </location>
</feature>
<sequence>MTQFAKETLPISLEEEMRRSYLDYAMSVIVGRALPDARDGLKPVHRRVLFAMHELSNDWNRPYKKSARIVGDVIGKYHPHGDTAVYDTIVRMAQDFSLRHMLVDGQGNFGSVDGDNAAAMRYTEIRLAKIAHEMLADLDKETVDFGPNYDGSEKEPLVLPSRLPNLLVNGSTGIAVGMATNIPPHNLNEVVDACLHLMKNPEASIEELMEIIPAPDFPTAGIIYGINGVREGYRTGRGKVVMRAKVHFEDIDRGQRQSIIVDELPYQVNKKTLQERMAELVHEKKIEGISHIQDESDKSGMRLVIELKRGEVPEVVLNNLYKQTQLQDTFGINMVALIDGQPKLCNLKQLLEIFLEHRREVVTRRTVFELRKARDRGHVLEGLAVALANIDEFIETIKNSPTPPVAKLALMSKSWDSSVVREMLTRAEGDTPGGRAAFRPEGLAPQFGMQADGLYRLSDDQAGEILQMRLQRLTGLEQDKIVGEYKDVMAQIADLLDILAKPARVTVIIGDELTAVRQEFGQSKIGVRRSVVEHNVQELGTEDLITPTDMVVTLSHTGYIKSQPLAEYRAQKRGGRGKQATATKDDDWVDELFIANTHDWMLCFSNRGRVYWLKVWEVPQGGRNSRGKPIVNMFPLQPDEKINVVLPLTGANRSFPADHYIFMCTARGTVKKTALDDFSNPRKAGIIAVDLDEGDFLIGAALTDGQHDVMLFSDGGKAVRFDEEDVRPLGRQARGVRGMALDEGQSVIAMLVAEDETQSVLTATENGYGKRTSILEYTRHGRGTKGMIAIQQTERNGKVVAATLVRPNDEIMLITDRGVLVRTRVAEIRELGRATQGVTLIALDEGAKLSGLQRIVENDANESIADPGVDANPEADAGVPGEEST</sequence>
<evidence type="ECO:0000256" key="7">
    <source>
        <dbReference type="ARBA" id="ARBA00023235"/>
    </source>
</evidence>
<dbReference type="GO" id="GO:0034335">
    <property type="term" value="F:DNA negative supercoiling activity"/>
    <property type="evidence" value="ECO:0007669"/>
    <property type="project" value="UniProtKB-ARBA"/>
</dbReference>
<dbReference type="InterPro" id="IPR013758">
    <property type="entry name" value="Topo_IIA_A/C_ab"/>
</dbReference>
<dbReference type="eggNOG" id="COG0188">
    <property type="taxonomic scope" value="Bacteria"/>
</dbReference>
<dbReference type="HAMAP" id="MF_01897">
    <property type="entry name" value="GyrA"/>
    <property type="match status" value="1"/>
</dbReference>
<reference evidence="12 13" key="1">
    <citation type="submission" date="2008-03" db="EMBL/GenBank/DDBJ databases">
        <title>Complete sequence of Leptothrix cholodnii SP-6.</title>
        <authorList>
            <consortium name="US DOE Joint Genome Institute"/>
            <person name="Copeland A."/>
            <person name="Lucas S."/>
            <person name="Lapidus A."/>
            <person name="Glavina del Rio T."/>
            <person name="Dalin E."/>
            <person name="Tice H."/>
            <person name="Bruce D."/>
            <person name="Goodwin L."/>
            <person name="Pitluck S."/>
            <person name="Chertkov O."/>
            <person name="Brettin T."/>
            <person name="Detter J.C."/>
            <person name="Han C."/>
            <person name="Kuske C.R."/>
            <person name="Schmutz J."/>
            <person name="Larimer F."/>
            <person name="Land M."/>
            <person name="Hauser L."/>
            <person name="Kyrpides N."/>
            <person name="Lykidis A."/>
            <person name="Emerson D."/>
            <person name="Richardson P."/>
        </authorList>
    </citation>
    <scope>NUCLEOTIDE SEQUENCE [LARGE SCALE GENOMIC DNA]</scope>
    <source>
        <strain evidence="13">ATCC 51168 / LMG 8142 / SP-6</strain>
    </source>
</reference>
<feature type="region of interest" description="Disordered" evidence="10">
    <location>
        <begin position="860"/>
        <end position="885"/>
    </location>
</feature>
<evidence type="ECO:0000256" key="2">
    <source>
        <dbReference type="ARBA" id="ARBA00008263"/>
    </source>
</evidence>
<dbReference type="Gene3D" id="2.120.10.90">
    <property type="entry name" value="DNA gyrase/topoisomerase IV, subunit A, C-terminal"/>
    <property type="match status" value="1"/>
</dbReference>
<evidence type="ECO:0000256" key="1">
    <source>
        <dbReference type="ARBA" id="ARBA00000185"/>
    </source>
</evidence>
<dbReference type="InterPro" id="IPR035516">
    <property type="entry name" value="Gyrase/topoIV_suA_C"/>
</dbReference>
<dbReference type="SMART" id="SM00434">
    <property type="entry name" value="TOP4c"/>
    <property type="match status" value="1"/>
</dbReference>
<dbReference type="InterPro" id="IPR002205">
    <property type="entry name" value="Topo_IIA_dom_A"/>
</dbReference>
<evidence type="ECO:0000256" key="3">
    <source>
        <dbReference type="ARBA" id="ARBA00022741"/>
    </source>
</evidence>
<protein>
    <recommendedName>
        <fullName evidence="8">DNA gyrase subunit A</fullName>
        <ecNumber evidence="8">5.6.2.2</ecNumber>
    </recommendedName>
</protein>
<evidence type="ECO:0000313" key="12">
    <source>
        <dbReference type="EMBL" id="ACB33231.1"/>
    </source>
</evidence>
<dbReference type="FunFam" id="2.120.10.90:FF:000004">
    <property type="entry name" value="DNA gyrase subunit A"/>
    <property type="match status" value="1"/>
</dbReference>
<dbReference type="KEGG" id="lch:Lcho_0959"/>
<dbReference type="RefSeq" id="WP_012345993.1">
    <property type="nucleotide sequence ID" value="NC_010524.1"/>
</dbReference>
<dbReference type="InterPro" id="IPR006691">
    <property type="entry name" value="GyrA/parC_rep"/>
</dbReference>
<feature type="domain" description="Topo IIA-type catalytic" evidence="11">
    <location>
        <begin position="34"/>
        <end position="544"/>
    </location>
</feature>
<evidence type="ECO:0000259" key="11">
    <source>
        <dbReference type="PROSITE" id="PS52040"/>
    </source>
</evidence>
<dbReference type="SUPFAM" id="SSF101904">
    <property type="entry name" value="GyrA/ParC C-terminal domain-like"/>
    <property type="match status" value="1"/>
</dbReference>
<dbReference type="EMBL" id="CP001013">
    <property type="protein sequence ID" value="ACB33231.1"/>
    <property type="molecule type" value="Genomic_DNA"/>
</dbReference>
<dbReference type="PROSITE" id="PS52040">
    <property type="entry name" value="TOPO_IIA"/>
    <property type="match status" value="1"/>
</dbReference>
<dbReference type="PANTHER" id="PTHR43493">
    <property type="entry name" value="DNA GYRASE/TOPOISOMERASE SUBUNIT A"/>
    <property type="match status" value="1"/>
</dbReference>
<evidence type="ECO:0000256" key="5">
    <source>
        <dbReference type="ARBA" id="ARBA00023029"/>
    </source>
</evidence>
<dbReference type="HOGENOM" id="CLU_002977_6_2_4"/>
<feature type="short sequence motif" description="GyrA-box" evidence="8">
    <location>
        <begin position="571"/>
        <end position="577"/>
    </location>
</feature>
<keyword evidence="4 8" id="KW-0067">ATP-binding</keyword>
<dbReference type="GO" id="GO:0003677">
    <property type="term" value="F:DNA binding"/>
    <property type="evidence" value="ECO:0007669"/>
    <property type="project" value="UniProtKB-UniRule"/>
</dbReference>
<name>B1Y2L5_LEPCP</name>
<proteinExistence type="inferred from homology"/>
<organism evidence="12 13">
    <name type="scientific">Leptothrix cholodnii (strain ATCC 51168 / LMG 8142 / SP-6)</name>
    <name type="common">Leptothrix discophora (strain SP-6)</name>
    <dbReference type="NCBI Taxonomy" id="395495"/>
    <lineage>
        <taxon>Bacteria</taxon>
        <taxon>Pseudomonadati</taxon>
        <taxon>Pseudomonadota</taxon>
        <taxon>Betaproteobacteria</taxon>
        <taxon>Burkholderiales</taxon>
        <taxon>Sphaerotilaceae</taxon>
        <taxon>Leptothrix</taxon>
    </lineage>
</organism>
<comment type="function">
    <text evidence="8">A type II topoisomerase that negatively supercoils closed circular double-stranded (ds) DNA in an ATP-dependent manner to modulate DNA topology and maintain chromosomes in an underwound state. Negative supercoiling favors strand separation, and DNA replication, transcription, recombination and repair, all of which involve strand separation. Also able to catalyze the interconversion of other topological isomers of dsDNA rings, including catenanes and knotted rings. Type II topoisomerases break and join 2 DNA strands simultaneously in an ATP-dependent manner.</text>
</comment>
<keyword evidence="6 8" id="KW-0238">DNA-binding</keyword>
<dbReference type="InterPro" id="IPR050220">
    <property type="entry name" value="Type_II_DNA_Topoisomerases"/>
</dbReference>
<evidence type="ECO:0000256" key="9">
    <source>
        <dbReference type="PROSITE-ProRule" id="PRU01384"/>
    </source>
</evidence>
<dbReference type="InterPro" id="IPR013757">
    <property type="entry name" value="Topo_IIA_A_a_sf"/>
</dbReference>
<dbReference type="NCBIfam" id="NF004044">
    <property type="entry name" value="PRK05561.1"/>
    <property type="match status" value="1"/>
</dbReference>
<keyword evidence="8" id="KW-0963">Cytoplasm</keyword>
<dbReference type="STRING" id="395495.Lcho_0959"/>
<dbReference type="CDD" id="cd00187">
    <property type="entry name" value="TOP4c"/>
    <property type="match status" value="1"/>
</dbReference>
<dbReference type="GO" id="GO:0005694">
    <property type="term" value="C:chromosome"/>
    <property type="evidence" value="ECO:0007669"/>
    <property type="project" value="InterPro"/>
</dbReference>
<keyword evidence="7 8" id="KW-0413">Isomerase</keyword>
<dbReference type="NCBIfam" id="TIGR01063">
    <property type="entry name" value="gyrA"/>
    <property type="match status" value="1"/>
</dbReference>